<keyword evidence="3" id="KW-0677">Repeat</keyword>
<protein>
    <recommendedName>
        <fullName evidence="7">Kinesin light chain</fullName>
    </recommendedName>
</protein>
<evidence type="ECO:0008006" key="7">
    <source>
        <dbReference type="Google" id="ProtNLM"/>
    </source>
</evidence>
<dbReference type="GO" id="GO:0019894">
    <property type="term" value="F:kinesin binding"/>
    <property type="evidence" value="ECO:0007669"/>
    <property type="project" value="TreeGrafter"/>
</dbReference>
<evidence type="ECO:0000256" key="4">
    <source>
        <dbReference type="ARBA" id="ARBA00022803"/>
    </source>
</evidence>
<sequence length="134" mass="15501">MLMLELMPAAPKPLNAQPRMNDKDDAKIVKSMEFINDDRRQGSYTATALKIKDYQRWFISPTTKLPKKRQISSRIKLEVQVMEIRKTKLGTEHPDTLKSMGNLALAFWNQGRWEEAEQFFVQAIETSKTKLGTD</sequence>
<reference evidence="5" key="1">
    <citation type="submission" date="2022-12" db="EMBL/GenBank/DDBJ databases">
        <authorList>
            <person name="Petersen C."/>
        </authorList>
    </citation>
    <scope>NUCLEOTIDE SEQUENCE</scope>
    <source>
        <strain evidence="5">IBT 21472</strain>
    </source>
</reference>
<reference evidence="5" key="2">
    <citation type="journal article" date="2023" name="IMA Fungus">
        <title>Comparative genomic study of the Penicillium genus elucidates a diverse pangenome and 15 lateral gene transfer events.</title>
        <authorList>
            <person name="Petersen C."/>
            <person name="Sorensen T."/>
            <person name="Nielsen M.R."/>
            <person name="Sondergaard T.E."/>
            <person name="Sorensen J.L."/>
            <person name="Fitzpatrick D.A."/>
            <person name="Frisvad J.C."/>
            <person name="Nielsen K.L."/>
        </authorList>
    </citation>
    <scope>NUCLEOTIDE SEQUENCE</scope>
    <source>
        <strain evidence="5">IBT 21472</strain>
    </source>
</reference>
<dbReference type="SUPFAM" id="SSF48452">
    <property type="entry name" value="TPR-like"/>
    <property type="match status" value="1"/>
</dbReference>
<keyword evidence="6" id="KW-1185">Reference proteome</keyword>
<dbReference type="GO" id="GO:0007018">
    <property type="term" value="P:microtubule-based movement"/>
    <property type="evidence" value="ECO:0007669"/>
    <property type="project" value="TreeGrafter"/>
</dbReference>
<keyword evidence="2" id="KW-0963">Cytoplasm</keyword>
<dbReference type="PANTHER" id="PTHR45783:SF3">
    <property type="entry name" value="KINESIN LIGHT CHAIN"/>
    <property type="match status" value="1"/>
</dbReference>
<dbReference type="InterPro" id="IPR002151">
    <property type="entry name" value="Kinesin_light"/>
</dbReference>
<comment type="caution">
    <text evidence="5">The sequence shown here is derived from an EMBL/GenBank/DDBJ whole genome shotgun (WGS) entry which is preliminary data.</text>
</comment>
<evidence type="ECO:0000256" key="1">
    <source>
        <dbReference type="ARBA" id="ARBA00004496"/>
    </source>
</evidence>
<dbReference type="PANTHER" id="PTHR45783">
    <property type="entry name" value="KINESIN LIGHT CHAIN"/>
    <property type="match status" value="1"/>
</dbReference>
<dbReference type="Pfam" id="PF13374">
    <property type="entry name" value="TPR_10"/>
    <property type="match status" value="1"/>
</dbReference>
<evidence type="ECO:0000256" key="3">
    <source>
        <dbReference type="ARBA" id="ARBA00022737"/>
    </source>
</evidence>
<dbReference type="EMBL" id="JAPZBO010000005">
    <property type="protein sequence ID" value="KAJ5315862.1"/>
    <property type="molecule type" value="Genomic_DNA"/>
</dbReference>
<dbReference type="Proteomes" id="UP001147746">
    <property type="component" value="Unassembled WGS sequence"/>
</dbReference>
<keyword evidence="4" id="KW-0802">TPR repeat</keyword>
<comment type="subcellular location">
    <subcellularLocation>
        <location evidence="1">Cytoplasm</location>
    </subcellularLocation>
</comment>
<evidence type="ECO:0000256" key="2">
    <source>
        <dbReference type="ARBA" id="ARBA00022490"/>
    </source>
</evidence>
<dbReference type="GO" id="GO:0005871">
    <property type="term" value="C:kinesin complex"/>
    <property type="evidence" value="ECO:0007669"/>
    <property type="project" value="InterPro"/>
</dbReference>
<dbReference type="AlphaFoldDB" id="A0A9W9PZZ6"/>
<dbReference type="GO" id="GO:0005737">
    <property type="term" value="C:cytoplasm"/>
    <property type="evidence" value="ECO:0007669"/>
    <property type="project" value="UniProtKB-SubCell"/>
</dbReference>
<gene>
    <name evidence="5" type="ORF">N7476_006169</name>
</gene>
<dbReference type="InterPro" id="IPR011990">
    <property type="entry name" value="TPR-like_helical_dom_sf"/>
</dbReference>
<evidence type="ECO:0000313" key="5">
    <source>
        <dbReference type="EMBL" id="KAJ5315862.1"/>
    </source>
</evidence>
<accession>A0A9W9PZZ6</accession>
<organism evidence="5 6">
    <name type="scientific">Penicillium atrosanguineum</name>
    <dbReference type="NCBI Taxonomy" id="1132637"/>
    <lineage>
        <taxon>Eukaryota</taxon>
        <taxon>Fungi</taxon>
        <taxon>Dikarya</taxon>
        <taxon>Ascomycota</taxon>
        <taxon>Pezizomycotina</taxon>
        <taxon>Eurotiomycetes</taxon>
        <taxon>Eurotiomycetidae</taxon>
        <taxon>Eurotiales</taxon>
        <taxon>Aspergillaceae</taxon>
        <taxon>Penicillium</taxon>
    </lineage>
</organism>
<dbReference type="Gene3D" id="1.25.40.10">
    <property type="entry name" value="Tetratricopeptide repeat domain"/>
    <property type="match status" value="1"/>
</dbReference>
<name>A0A9W9PZZ6_9EURO</name>
<evidence type="ECO:0000313" key="6">
    <source>
        <dbReference type="Proteomes" id="UP001147746"/>
    </source>
</evidence>
<proteinExistence type="predicted"/>